<dbReference type="InterPro" id="IPR036291">
    <property type="entry name" value="NAD(P)-bd_dom_sf"/>
</dbReference>
<evidence type="ECO:0000256" key="2">
    <source>
        <dbReference type="ARBA" id="ARBA00023002"/>
    </source>
</evidence>
<feature type="domain" description="Ketoreductase" evidence="3">
    <location>
        <begin position="10"/>
        <end position="201"/>
    </location>
</feature>
<accession>A0A4U0RX50</accession>
<dbReference type="SUPFAM" id="SSF51735">
    <property type="entry name" value="NAD(P)-binding Rossmann-fold domains"/>
    <property type="match status" value="1"/>
</dbReference>
<proteinExistence type="inferred from homology"/>
<keyword evidence="5" id="KW-1185">Reference proteome</keyword>
<gene>
    <name evidence="4" type="ORF">FCI23_41530</name>
</gene>
<dbReference type="PANTHER" id="PTHR24320:SF148">
    <property type="entry name" value="NAD(P)-BINDING ROSSMANN-FOLD SUPERFAMILY PROTEIN"/>
    <property type="match status" value="1"/>
</dbReference>
<dbReference type="Gene3D" id="3.40.50.720">
    <property type="entry name" value="NAD(P)-binding Rossmann-like Domain"/>
    <property type="match status" value="1"/>
</dbReference>
<dbReference type="PANTHER" id="PTHR24320">
    <property type="entry name" value="RETINOL DEHYDROGENASE"/>
    <property type="match status" value="1"/>
</dbReference>
<dbReference type="GO" id="GO:0016491">
    <property type="term" value="F:oxidoreductase activity"/>
    <property type="evidence" value="ECO:0007669"/>
    <property type="project" value="UniProtKB-KW"/>
</dbReference>
<keyword evidence="2" id="KW-0560">Oxidoreductase</keyword>
<dbReference type="PRINTS" id="PR00081">
    <property type="entry name" value="GDHRDH"/>
</dbReference>
<dbReference type="Proteomes" id="UP000305778">
    <property type="component" value="Unassembled WGS sequence"/>
</dbReference>
<dbReference type="OrthoDB" id="3237043at2"/>
<dbReference type="SMART" id="SM00822">
    <property type="entry name" value="PKS_KR"/>
    <property type="match status" value="1"/>
</dbReference>
<evidence type="ECO:0000313" key="4">
    <source>
        <dbReference type="EMBL" id="TKA00860.1"/>
    </source>
</evidence>
<dbReference type="InterPro" id="IPR057326">
    <property type="entry name" value="KR_dom"/>
</dbReference>
<protein>
    <submittedName>
        <fullName evidence="4">SDR family NAD(P)-dependent oxidoreductase</fullName>
    </submittedName>
</protein>
<reference evidence="4 5" key="1">
    <citation type="submission" date="2019-04" db="EMBL/GenBank/DDBJ databases">
        <title>Streptomyces oryziradicis sp. nov., a novel actinomycete isolated from rhizosphere soil of rice (Oryza sativa L.).</title>
        <authorList>
            <person name="Li C."/>
        </authorList>
    </citation>
    <scope>NUCLEOTIDE SEQUENCE [LARGE SCALE GENOMIC DNA]</scope>
    <source>
        <strain evidence="4 5">NEAU-C40</strain>
    </source>
</reference>
<dbReference type="AlphaFoldDB" id="A0A4U0RX50"/>
<comment type="caution">
    <text evidence="4">The sequence shown here is derived from an EMBL/GenBank/DDBJ whole genome shotgun (WGS) entry which is preliminary data.</text>
</comment>
<organism evidence="4 5">
    <name type="scientific">Actinacidiphila oryziradicis</name>
    <dbReference type="NCBI Taxonomy" id="2571141"/>
    <lineage>
        <taxon>Bacteria</taxon>
        <taxon>Bacillati</taxon>
        <taxon>Actinomycetota</taxon>
        <taxon>Actinomycetes</taxon>
        <taxon>Kitasatosporales</taxon>
        <taxon>Streptomycetaceae</taxon>
        <taxon>Actinacidiphila</taxon>
    </lineage>
</organism>
<name>A0A4U0RX50_9ACTN</name>
<dbReference type="Pfam" id="PF00106">
    <property type="entry name" value="adh_short"/>
    <property type="match status" value="1"/>
</dbReference>
<evidence type="ECO:0000313" key="5">
    <source>
        <dbReference type="Proteomes" id="UP000305778"/>
    </source>
</evidence>
<dbReference type="EMBL" id="SUMC01000078">
    <property type="protein sequence ID" value="TKA00860.1"/>
    <property type="molecule type" value="Genomic_DNA"/>
</dbReference>
<sequence length="306" mass="32525">MAKTGSGERKAYIITGPTSGIGYRTALELAKHGTVVLVGRNQGKLDDVQKTVERAGRHAVAVVCDVSDLASVRRAAAEIIALGLPLAGLVNNAGLLEMRATKNAQGWDTAFATNHLGPFVLTEALMPHLPDGANVVFLCSAVEDPERKPAVVAGFRGGRYISAEASARGEWKPGGSTQPGADAYATSKQCNLATVMAFARETPRLRFNAVEPGFSPATGLSRDANVFLRLLGKYVLGLLAPFIKYWSTPARAAKVVTNALLNESGETGVYYDERGQSMLGSTQVHDPKFQDRVVAETRALLSTVLT</sequence>
<dbReference type="InterPro" id="IPR002347">
    <property type="entry name" value="SDR_fam"/>
</dbReference>
<evidence type="ECO:0000256" key="1">
    <source>
        <dbReference type="ARBA" id="ARBA00006484"/>
    </source>
</evidence>
<dbReference type="RefSeq" id="WP_136729271.1">
    <property type="nucleotide sequence ID" value="NZ_SUMC01000078.1"/>
</dbReference>
<evidence type="ECO:0000259" key="3">
    <source>
        <dbReference type="SMART" id="SM00822"/>
    </source>
</evidence>
<comment type="similarity">
    <text evidence="1">Belongs to the short-chain dehydrogenases/reductases (SDR) family.</text>
</comment>